<dbReference type="AlphaFoldDB" id="A0A4Y9XJK4"/>
<evidence type="ECO:0000256" key="4">
    <source>
        <dbReference type="ARBA" id="ARBA00023136"/>
    </source>
</evidence>
<reference evidence="6 7" key="1">
    <citation type="submission" date="2019-01" db="EMBL/GenBank/DDBJ databases">
        <title>Genome sequencing of the rare red list fungi Fomitopsis rosea.</title>
        <authorList>
            <person name="Buettner E."/>
            <person name="Kellner H."/>
        </authorList>
    </citation>
    <scope>NUCLEOTIDE SEQUENCE [LARGE SCALE GENOMIC DNA]</scope>
    <source>
        <strain evidence="6 7">DSM 105464</strain>
    </source>
</reference>
<dbReference type="GO" id="GO:0033617">
    <property type="term" value="P:mitochondrial respiratory chain complex IV assembly"/>
    <property type="evidence" value="ECO:0007669"/>
    <property type="project" value="TreeGrafter"/>
</dbReference>
<dbReference type="PROSITE" id="PS51503">
    <property type="entry name" value="HIG1"/>
    <property type="match status" value="1"/>
</dbReference>
<feature type="domain" description="HIG1" evidence="5">
    <location>
        <begin position="138"/>
        <end position="229"/>
    </location>
</feature>
<evidence type="ECO:0000256" key="3">
    <source>
        <dbReference type="ARBA" id="ARBA00022989"/>
    </source>
</evidence>
<dbReference type="PANTHER" id="PTHR28018:SF3">
    <property type="entry name" value="RESPIRATORY SUPERCOMPLEX FACTOR 2, MITOCHONDRIAL"/>
    <property type="match status" value="1"/>
</dbReference>
<dbReference type="EMBL" id="SEKV01001644">
    <property type="protein sequence ID" value="TFY50166.1"/>
    <property type="molecule type" value="Genomic_DNA"/>
</dbReference>
<dbReference type="Pfam" id="PF04588">
    <property type="entry name" value="HIG_1_N"/>
    <property type="match status" value="1"/>
</dbReference>
<keyword evidence="4" id="KW-0472">Membrane</keyword>
<accession>A0A4Y9XJK4</accession>
<evidence type="ECO:0000256" key="1">
    <source>
        <dbReference type="ARBA" id="ARBA00004173"/>
    </source>
</evidence>
<dbReference type="Proteomes" id="UP000298390">
    <property type="component" value="Unassembled WGS sequence"/>
</dbReference>
<organism evidence="6 7">
    <name type="scientific">Rhodofomes roseus</name>
    <dbReference type="NCBI Taxonomy" id="34475"/>
    <lineage>
        <taxon>Eukaryota</taxon>
        <taxon>Fungi</taxon>
        <taxon>Dikarya</taxon>
        <taxon>Basidiomycota</taxon>
        <taxon>Agaricomycotina</taxon>
        <taxon>Agaricomycetes</taxon>
        <taxon>Polyporales</taxon>
        <taxon>Rhodofomes</taxon>
    </lineage>
</organism>
<evidence type="ECO:0000313" key="6">
    <source>
        <dbReference type="EMBL" id="TFY50166.1"/>
    </source>
</evidence>
<keyword evidence="2" id="KW-0812">Transmembrane</keyword>
<keyword evidence="3" id="KW-1133">Transmembrane helix</keyword>
<dbReference type="GO" id="GO:0005739">
    <property type="term" value="C:mitochondrion"/>
    <property type="evidence" value="ECO:0007669"/>
    <property type="project" value="UniProtKB-SubCell"/>
</dbReference>
<proteinExistence type="predicted"/>
<gene>
    <name evidence="6" type="ORF">EVJ58_g11159</name>
</gene>
<dbReference type="InterPro" id="IPR007667">
    <property type="entry name" value="Hypoxia_induced_domain"/>
</dbReference>
<sequence length="266" mass="29934">MESLGGYAPPWLYDATYKPAPAAGALHHTIPSAYLPSYLPSYLHFTLGSKFATEEEIAAHNRATVRGAIEGTAAGLALSVPGSLYLHRRWPAYRALPIQLKVMFCIFVTAPLYAIQAERRGVQYDESTWTGAGKRELKRLETDEETRWNRLNTQEKFKDWAFRNQIKIVMGSWAAGMALAGGIIWRDRQQSATQKIVQVRMWAQGLAIGVLIAAAVLTQSNSKDAAEHRMVDHSWRGMVQEFEDEERAREKYRLMHPPTRTPSSSS</sequence>
<evidence type="ECO:0000259" key="5">
    <source>
        <dbReference type="PROSITE" id="PS51503"/>
    </source>
</evidence>
<evidence type="ECO:0000256" key="2">
    <source>
        <dbReference type="ARBA" id="ARBA00022692"/>
    </source>
</evidence>
<protein>
    <recommendedName>
        <fullName evidence="5">HIG1 domain-containing protein</fullName>
    </recommendedName>
</protein>
<comment type="caution">
    <text evidence="6">The sequence shown here is derived from an EMBL/GenBank/DDBJ whole genome shotgun (WGS) entry which is preliminary data.</text>
</comment>
<dbReference type="PANTHER" id="PTHR28018">
    <property type="entry name" value="RESPIRATORY SUPERCOMPLEX FACTOR 2, MITOCHONDRIAL"/>
    <property type="match status" value="1"/>
</dbReference>
<dbReference type="STRING" id="34475.A0A4Y9XJK4"/>
<comment type="subcellular location">
    <subcellularLocation>
        <location evidence="1">Mitochondrion</location>
    </subcellularLocation>
</comment>
<name>A0A4Y9XJK4_9APHY</name>
<dbReference type="InterPro" id="IPR040153">
    <property type="entry name" value="Rcf2"/>
</dbReference>
<evidence type="ECO:0000313" key="7">
    <source>
        <dbReference type="Proteomes" id="UP000298390"/>
    </source>
</evidence>